<keyword evidence="8" id="KW-1185">Reference proteome</keyword>
<dbReference type="InterPro" id="IPR013011">
    <property type="entry name" value="PTS_EIIB_2"/>
</dbReference>
<comment type="caution">
    <text evidence="7">The sequence shown here is derived from an EMBL/GenBank/DDBJ whole genome shotgun (WGS) entry which is preliminary data.</text>
</comment>
<protein>
    <submittedName>
        <fullName evidence="7">PRD domain-containing protein</fullName>
    </submittedName>
</protein>
<keyword evidence="1" id="KW-0808">Transferase</keyword>
<dbReference type="PANTHER" id="PTHR30185">
    <property type="entry name" value="CRYPTIC BETA-GLUCOSIDE BGL OPERON ANTITERMINATOR"/>
    <property type="match status" value="1"/>
</dbReference>
<dbReference type="PANTHER" id="PTHR30185:SF18">
    <property type="entry name" value="TRANSCRIPTIONAL REGULATOR MTLR"/>
    <property type="match status" value="1"/>
</dbReference>
<proteinExistence type="predicted"/>
<feature type="domain" description="PRD" evidence="6">
    <location>
        <begin position="202"/>
        <end position="310"/>
    </location>
</feature>
<dbReference type="GO" id="GO:0009401">
    <property type="term" value="P:phosphoenolpyruvate-dependent sugar phosphotransferase system"/>
    <property type="evidence" value="ECO:0007669"/>
    <property type="project" value="InterPro"/>
</dbReference>
<dbReference type="SUPFAM" id="SSF52794">
    <property type="entry name" value="PTS system IIB component-like"/>
    <property type="match status" value="1"/>
</dbReference>
<dbReference type="InterPro" id="IPR013196">
    <property type="entry name" value="HTH_11"/>
</dbReference>
<gene>
    <name evidence="7" type="ORF">EXD82_02410</name>
</gene>
<evidence type="ECO:0000256" key="1">
    <source>
        <dbReference type="ARBA" id="ARBA00022679"/>
    </source>
</evidence>
<keyword evidence="4" id="KW-0804">Transcription</keyword>
<name>A0A544QX29_9FIRM</name>
<organism evidence="7 8">
    <name type="scientific">Peptacetobacter hominis</name>
    <dbReference type="NCBI Taxonomy" id="2743610"/>
    <lineage>
        <taxon>Bacteria</taxon>
        <taxon>Bacillati</taxon>
        <taxon>Bacillota</taxon>
        <taxon>Clostridia</taxon>
        <taxon>Peptostreptococcales</taxon>
        <taxon>Peptostreptococcaceae</taxon>
        <taxon>Peptacetobacter</taxon>
    </lineage>
</organism>
<dbReference type="InterPro" id="IPR036095">
    <property type="entry name" value="PTS_EIIB-like_sf"/>
</dbReference>
<keyword evidence="2" id="KW-0677">Repeat</keyword>
<dbReference type="InterPro" id="IPR003501">
    <property type="entry name" value="PTS_EIIB_2/3"/>
</dbReference>
<dbReference type="Pfam" id="PF00874">
    <property type="entry name" value="PRD"/>
    <property type="match status" value="2"/>
</dbReference>
<dbReference type="Gene3D" id="3.40.50.2300">
    <property type="match status" value="1"/>
</dbReference>
<dbReference type="Proteomes" id="UP000317863">
    <property type="component" value="Unassembled WGS sequence"/>
</dbReference>
<dbReference type="Gene3D" id="1.10.10.10">
    <property type="entry name" value="Winged helix-like DNA-binding domain superfamily/Winged helix DNA-binding domain"/>
    <property type="match status" value="1"/>
</dbReference>
<accession>A0A544QX29</accession>
<dbReference type="AlphaFoldDB" id="A0A544QX29"/>
<feature type="domain" description="PRD" evidence="6">
    <location>
        <begin position="319"/>
        <end position="426"/>
    </location>
</feature>
<dbReference type="CDD" id="cd05568">
    <property type="entry name" value="PTS_IIB_bgl_like"/>
    <property type="match status" value="1"/>
</dbReference>
<dbReference type="Gene3D" id="1.10.1790.10">
    <property type="entry name" value="PRD domain"/>
    <property type="match status" value="2"/>
</dbReference>
<dbReference type="Pfam" id="PF02302">
    <property type="entry name" value="PTS_IIB"/>
    <property type="match status" value="1"/>
</dbReference>
<dbReference type="InterPro" id="IPR050661">
    <property type="entry name" value="BglG_antiterminators"/>
</dbReference>
<dbReference type="SUPFAM" id="SSF46785">
    <property type="entry name" value="Winged helix' DNA-binding domain"/>
    <property type="match status" value="1"/>
</dbReference>
<feature type="domain" description="PTS EIIB type-2" evidence="5">
    <location>
        <begin position="433"/>
        <end position="523"/>
    </location>
</feature>
<dbReference type="EMBL" id="SGJB01000003">
    <property type="protein sequence ID" value="TQQ85269.1"/>
    <property type="molecule type" value="Genomic_DNA"/>
</dbReference>
<dbReference type="GO" id="GO:0006355">
    <property type="term" value="P:regulation of DNA-templated transcription"/>
    <property type="evidence" value="ECO:0007669"/>
    <property type="project" value="InterPro"/>
</dbReference>
<dbReference type="PROSITE" id="PS51099">
    <property type="entry name" value="PTS_EIIB_TYPE_2"/>
    <property type="match status" value="1"/>
</dbReference>
<evidence type="ECO:0000259" key="6">
    <source>
        <dbReference type="PROSITE" id="PS51372"/>
    </source>
</evidence>
<dbReference type="SUPFAM" id="SSF63520">
    <property type="entry name" value="PTS-regulatory domain, PRD"/>
    <property type="match status" value="2"/>
</dbReference>
<dbReference type="GO" id="GO:0008982">
    <property type="term" value="F:protein-N(PI)-phosphohistidine-sugar phosphotransferase activity"/>
    <property type="evidence" value="ECO:0007669"/>
    <property type="project" value="InterPro"/>
</dbReference>
<dbReference type="Pfam" id="PF00359">
    <property type="entry name" value="PTS_EIIA_2"/>
    <property type="match status" value="1"/>
</dbReference>
<reference evidence="7 8" key="1">
    <citation type="submission" date="2019-02" db="EMBL/GenBank/DDBJ databases">
        <title>Peptostreptococcaceae bacterium ZHW00191 nov., a new bacterium isolated from the human gut.</title>
        <authorList>
            <person name="Zhou H.-W."/>
            <person name="Chen X.-J."/>
        </authorList>
    </citation>
    <scope>NUCLEOTIDE SEQUENCE [LARGE SCALE GENOMIC DNA]</scope>
    <source>
        <strain evidence="7 8">ZHW00191</strain>
    </source>
</reference>
<dbReference type="Pfam" id="PF08279">
    <property type="entry name" value="HTH_11"/>
    <property type="match status" value="1"/>
</dbReference>
<sequence>MNDFSPRLGQIVITLLNQENPVSVKFLADIIGVSKRTVQRELEYLPSTLKKYNLSFHSKAGTGVWIEGENSDRKNLLSILSEDDSLDVSNRDERRKRLILELLKEREPQKLFYYADILTVSEATVSSDIDSISPWFKKFGISVIRKQGYGVYLDGSEKAYRAAMSSFIDENITSDTIISDSVYDVRNDAIMNMVSSKDSNNIYSLLDKDIIKRVISCIMSLNNSHIANLTDTSYTGLILHTTIAINRIMQNEIIEPDNRLKEKLENDKDYILAMAIASSLESEFDIKIPDIEISYICLHIKGSKSQIIDSSEFNESSVSDVHDLTSLVYDMIEIFDHEASYLLQQDDDFIRGLISHMQPTIVRLSNGLSIKNPLLEQIRKDYSEIYKKCEHVSSFLENKLGYKVPEEETGFLAVHFGAALSRIEDTGISKRRVKIGVVCSSGIGLSMLMKTRLEKEFKHSSDIFTYGKSDLNKKVFDDMDFFVSAINLDESNKYDVIYVGPLITDKNIQEISNKIKQYEVSPKKNDTESDFIKYLDFMHRITYNIKYLLERFSISEIPSDISFGDYTNILRDFILNDDESFDIVLSDILKRESLSSQVFSDLGFAIFHTRTAGVKNISFHVCIPDNHMTFTDEYFKNIRCIATMLIPQDKYANENSKILGIISELIVENKSFLDALSSNNKEKCSDIISFAMKQFISDVKI</sequence>
<dbReference type="InterPro" id="IPR002178">
    <property type="entry name" value="PTS_EIIA_type-2_dom"/>
</dbReference>
<dbReference type="SUPFAM" id="SSF55804">
    <property type="entry name" value="Phoshotransferase/anion transport protein"/>
    <property type="match status" value="1"/>
</dbReference>
<dbReference type="InterPro" id="IPR011608">
    <property type="entry name" value="PRD"/>
</dbReference>
<dbReference type="InterPro" id="IPR036390">
    <property type="entry name" value="WH_DNA-bd_sf"/>
</dbReference>
<dbReference type="InterPro" id="IPR016152">
    <property type="entry name" value="PTrfase/Anion_transptr"/>
</dbReference>
<dbReference type="RefSeq" id="WP_142535321.1">
    <property type="nucleotide sequence ID" value="NZ_SGJB01000003.1"/>
</dbReference>
<dbReference type="InterPro" id="IPR036634">
    <property type="entry name" value="PRD_sf"/>
</dbReference>
<dbReference type="PROSITE" id="PS51372">
    <property type="entry name" value="PRD_2"/>
    <property type="match status" value="2"/>
</dbReference>
<evidence type="ECO:0000313" key="7">
    <source>
        <dbReference type="EMBL" id="TQQ85269.1"/>
    </source>
</evidence>
<evidence type="ECO:0000313" key="8">
    <source>
        <dbReference type="Proteomes" id="UP000317863"/>
    </source>
</evidence>
<evidence type="ECO:0000259" key="5">
    <source>
        <dbReference type="PROSITE" id="PS51099"/>
    </source>
</evidence>
<evidence type="ECO:0000256" key="2">
    <source>
        <dbReference type="ARBA" id="ARBA00022737"/>
    </source>
</evidence>
<dbReference type="OrthoDB" id="3175596at2"/>
<dbReference type="Gene3D" id="3.40.930.10">
    <property type="entry name" value="Mannitol-specific EII, Chain A"/>
    <property type="match status" value="1"/>
</dbReference>
<evidence type="ECO:0000256" key="3">
    <source>
        <dbReference type="ARBA" id="ARBA00023015"/>
    </source>
</evidence>
<keyword evidence="3" id="KW-0805">Transcription regulation</keyword>
<dbReference type="InterPro" id="IPR036388">
    <property type="entry name" value="WH-like_DNA-bd_sf"/>
</dbReference>
<evidence type="ECO:0000256" key="4">
    <source>
        <dbReference type="ARBA" id="ARBA00023163"/>
    </source>
</evidence>